<dbReference type="InterPro" id="IPR002938">
    <property type="entry name" value="FAD-bd"/>
</dbReference>
<dbReference type="InterPro" id="IPR036188">
    <property type="entry name" value="FAD/NAD-bd_sf"/>
</dbReference>
<evidence type="ECO:0000313" key="6">
    <source>
        <dbReference type="Proteomes" id="UP001596455"/>
    </source>
</evidence>
<proteinExistence type="predicted"/>
<dbReference type="Gene3D" id="3.50.50.60">
    <property type="entry name" value="FAD/NAD(P)-binding domain"/>
    <property type="match status" value="1"/>
</dbReference>
<keyword evidence="5" id="KW-0503">Monooxygenase</keyword>
<organism evidence="5 6">
    <name type="scientific">Georgenia alba</name>
    <dbReference type="NCBI Taxonomy" id="2233858"/>
    <lineage>
        <taxon>Bacteria</taxon>
        <taxon>Bacillati</taxon>
        <taxon>Actinomycetota</taxon>
        <taxon>Actinomycetes</taxon>
        <taxon>Micrococcales</taxon>
        <taxon>Bogoriellaceae</taxon>
        <taxon>Georgenia</taxon>
    </lineage>
</organism>
<keyword evidence="3" id="KW-0274">FAD</keyword>
<dbReference type="NCBIfam" id="NF004780">
    <property type="entry name" value="PRK06126.1"/>
    <property type="match status" value="1"/>
</dbReference>
<dbReference type="SUPFAM" id="SSF51905">
    <property type="entry name" value="FAD/NAD(P)-binding domain"/>
    <property type="match status" value="1"/>
</dbReference>
<evidence type="ECO:0000259" key="4">
    <source>
        <dbReference type="Pfam" id="PF01494"/>
    </source>
</evidence>
<dbReference type="GO" id="GO:0004497">
    <property type="term" value="F:monooxygenase activity"/>
    <property type="evidence" value="ECO:0007669"/>
    <property type="project" value="UniProtKB-KW"/>
</dbReference>
<dbReference type="PANTHER" id="PTHR43004:SF19">
    <property type="entry name" value="BINDING MONOOXYGENASE, PUTATIVE (JCVI)-RELATED"/>
    <property type="match status" value="1"/>
</dbReference>
<feature type="domain" description="FAD-binding" evidence="4">
    <location>
        <begin position="10"/>
        <end position="359"/>
    </location>
</feature>
<dbReference type="PRINTS" id="PR00420">
    <property type="entry name" value="RNGMNOXGNASE"/>
</dbReference>
<evidence type="ECO:0000256" key="1">
    <source>
        <dbReference type="ARBA" id="ARBA00001974"/>
    </source>
</evidence>
<sequence length="547" mass="59723">MRGPTPGTNDVDVLVVGGGPVGLTLALELGRQGVRTRLIDKRPAPGKLPKMERCNARTMENYRRLGIADRIRAAGLAGDVPMDVFICWGDLTNPPLVHHEYPSVSAMQGTVADSHDGTLPAEPYQLISQYTLEPLLMEVLGETDGVEVVPACELVSFEEVDGGVVATVDHRGVEEQIRASYLVGCDGGSSVVRRRLGIELRGESLLQMRQALFYSEDLFERIPIGKGRHYHFADQEHSFLIVQDDKKHFSLHARVETDEEMPALFERILGFDVDYETLYVGTWQQRLMVADAYRSGRVLMAGDAVHLVIPTGGLGMNTGAGDAVDLAWKLAGTVHGWGGPGLLDSYEAERRPIGLRNVAASRKAASGRRTWRAEWTPEIAERSEAGDRARARLAEVADREQRWSNDLYGIELGYRYDGSPLIVPEDGGDQQPPDANSFQYTPTTWPGARLPHVWAEPGVAVQDLVGKEYALLRVGAATGVDAAPFAAAYGEFGAPFSVVDLTGEDARAVYGEGLLLVRPDLHVAWRGPSLPDDVGTVVRRSLGRAER</sequence>
<dbReference type="PANTHER" id="PTHR43004">
    <property type="entry name" value="TRK SYSTEM POTASSIUM UPTAKE PROTEIN"/>
    <property type="match status" value="1"/>
</dbReference>
<keyword evidence="2" id="KW-0285">Flavoprotein</keyword>
<comment type="cofactor">
    <cofactor evidence="1">
        <name>FAD</name>
        <dbReference type="ChEBI" id="CHEBI:57692"/>
    </cofactor>
</comment>
<reference evidence="6" key="1">
    <citation type="journal article" date="2019" name="Int. J. Syst. Evol. Microbiol.">
        <title>The Global Catalogue of Microorganisms (GCM) 10K type strain sequencing project: providing services to taxonomists for standard genome sequencing and annotation.</title>
        <authorList>
            <consortium name="The Broad Institute Genomics Platform"/>
            <consortium name="The Broad Institute Genome Sequencing Center for Infectious Disease"/>
            <person name="Wu L."/>
            <person name="Ma J."/>
        </authorList>
    </citation>
    <scope>NUCLEOTIDE SEQUENCE [LARGE SCALE GENOMIC DNA]</scope>
    <source>
        <strain evidence="6">JCM 1490</strain>
    </source>
</reference>
<accession>A0ABW2QAF6</accession>
<evidence type="ECO:0000256" key="2">
    <source>
        <dbReference type="ARBA" id="ARBA00022630"/>
    </source>
</evidence>
<dbReference type="RefSeq" id="WP_382394351.1">
    <property type="nucleotide sequence ID" value="NZ_JBHTCQ010000002.1"/>
</dbReference>
<dbReference type="Proteomes" id="UP001596455">
    <property type="component" value="Unassembled WGS sequence"/>
</dbReference>
<gene>
    <name evidence="5" type="ORF">ACFQQL_11255</name>
</gene>
<evidence type="ECO:0000256" key="3">
    <source>
        <dbReference type="ARBA" id="ARBA00022827"/>
    </source>
</evidence>
<name>A0ABW2QAF6_9MICO</name>
<dbReference type="EMBL" id="JBHTCQ010000002">
    <property type="protein sequence ID" value="MFC7405687.1"/>
    <property type="molecule type" value="Genomic_DNA"/>
</dbReference>
<dbReference type="InterPro" id="IPR050641">
    <property type="entry name" value="RIFMO-like"/>
</dbReference>
<dbReference type="Pfam" id="PF01494">
    <property type="entry name" value="FAD_binding_3"/>
    <property type="match status" value="1"/>
</dbReference>
<keyword evidence="6" id="KW-1185">Reference proteome</keyword>
<dbReference type="Pfam" id="PF21274">
    <property type="entry name" value="Rng_hyd_C"/>
    <property type="match status" value="1"/>
</dbReference>
<dbReference type="Gene3D" id="3.40.30.120">
    <property type="match status" value="1"/>
</dbReference>
<dbReference type="Gene3D" id="3.30.9.10">
    <property type="entry name" value="D-Amino Acid Oxidase, subunit A, domain 2"/>
    <property type="match status" value="1"/>
</dbReference>
<keyword evidence="5" id="KW-0560">Oxidoreductase</keyword>
<evidence type="ECO:0000313" key="5">
    <source>
        <dbReference type="EMBL" id="MFC7405687.1"/>
    </source>
</evidence>
<comment type="caution">
    <text evidence="5">The sequence shown here is derived from an EMBL/GenBank/DDBJ whole genome shotgun (WGS) entry which is preliminary data.</text>
</comment>
<protein>
    <submittedName>
        <fullName evidence="5">FAD-dependent monooxygenase</fullName>
    </submittedName>
</protein>